<dbReference type="PANTHER" id="PTHR30462:SF0">
    <property type="entry name" value="INTERMEMBRANE TRANSPORT PROTEIN YEBT"/>
    <property type="match status" value="1"/>
</dbReference>
<evidence type="ECO:0000313" key="9">
    <source>
        <dbReference type="EMBL" id="RLL64044.1"/>
    </source>
</evidence>
<evidence type="ECO:0000256" key="4">
    <source>
        <dbReference type="ARBA" id="ARBA00022692"/>
    </source>
</evidence>
<comment type="caution">
    <text evidence="9">The sequence shown here is derived from an EMBL/GenBank/DDBJ whole genome shotgun (WGS) entry which is preliminary data.</text>
</comment>
<dbReference type="InterPro" id="IPR003399">
    <property type="entry name" value="Mce/MlaD"/>
</dbReference>
<evidence type="ECO:0000256" key="1">
    <source>
        <dbReference type="ARBA" id="ARBA00004533"/>
    </source>
</evidence>
<keyword evidence="2" id="KW-1003">Cell membrane</keyword>
<dbReference type="Proteomes" id="UP000279673">
    <property type="component" value="Unassembled WGS sequence"/>
</dbReference>
<dbReference type="RefSeq" id="WP_121534031.1">
    <property type="nucleotide sequence ID" value="NZ_RCHI01000012.1"/>
</dbReference>
<evidence type="ECO:0000256" key="6">
    <source>
        <dbReference type="ARBA" id="ARBA00023136"/>
    </source>
</evidence>
<reference evidence="9 10" key="1">
    <citation type="submission" date="2018-10" db="EMBL/GenBank/DDBJ databases">
        <title>Rhodobacter sp . BO-81.</title>
        <authorList>
            <person name="Im W.T."/>
        </authorList>
    </citation>
    <scope>NUCLEOTIDE SEQUENCE [LARGE SCALE GENOMIC DNA]</scope>
    <source>
        <strain evidence="9 10">BO-81</strain>
    </source>
</reference>
<keyword evidence="10" id="KW-1185">Reference proteome</keyword>
<dbReference type="GO" id="GO:0005886">
    <property type="term" value="C:plasma membrane"/>
    <property type="evidence" value="ECO:0007669"/>
    <property type="project" value="UniProtKB-SubCell"/>
</dbReference>
<accession>A0A421BLX1</accession>
<keyword evidence="4 7" id="KW-0812">Transmembrane</keyword>
<feature type="transmembrane region" description="Helical" evidence="7">
    <location>
        <begin position="20"/>
        <end position="42"/>
    </location>
</feature>
<protein>
    <submittedName>
        <fullName evidence="9">MCE family protein</fullName>
    </submittedName>
</protein>
<evidence type="ECO:0000256" key="5">
    <source>
        <dbReference type="ARBA" id="ARBA00022989"/>
    </source>
</evidence>
<dbReference type="AlphaFoldDB" id="A0A421BLX1"/>
<evidence type="ECO:0000256" key="2">
    <source>
        <dbReference type="ARBA" id="ARBA00022475"/>
    </source>
</evidence>
<feature type="domain" description="Mce/MlaD" evidence="8">
    <location>
        <begin position="52"/>
        <end position="135"/>
    </location>
</feature>
<keyword evidence="6 7" id="KW-0472">Membrane</keyword>
<keyword evidence="3" id="KW-0997">Cell inner membrane</keyword>
<proteinExistence type="predicted"/>
<gene>
    <name evidence="9" type="ORF">DYS74_12515</name>
</gene>
<keyword evidence="5 7" id="KW-1133">Transmembrane helix</keyword>
<dbReference type="PANTHER" id="PTHR30462">
    <property type="entry name" value="INTERMEMBRANE TRANSPORT PROTEIN PQIB-RELATED"/>
    <property type="match status" value="1"/>
</dbReference>
<dbReference type="Pfam" id="PF02470">
    <property type="entry name" value="MlaD"/>
    <property type="match status" value="3"/>
</dbReference>
<dbReference type="EMBL" id="RCHI01000012">
    <property type="protein sequence ID" value="RLL64044.1"/>
    <property type="molecule type" value="Genomic_DNA"/>
</dbReference>
<feature type="domain" description="Mce/MlaD" evidence="8">
    <location>
        <begin position="295"/>
        <end position="395"/>
    </location>
</feature>
<feature type="domain" description="Mce/MlaD" evidence="8">
    <location>
        <begin position="165"/>
        <end position="225"/>
    </location>
</feature>
<evidence type="ECO:0000313" key="10">
    <source>
        <dbReference type="Proteomes" id="UP000279673"/>
    </source>
</evidence>
<name>A0A421BLX1_9RHOB</name>
<evidence type="ECO:0000256" key="3">
    <source>
        <dbReference type="ARBA" id="ARBA00022519"/>
    </source>
</evidence>
<evidence type="ECO:0000256" key="7">
    <source>
        <dbReference type="SAM" id="Phobius"/>
    </source>
</evidence>
<dbReference type="InterPro" id="IPR051800">
    <property type="entry name" value="PqiA-PqiB_transport"/>
</dbReference>
<comment type="subcellular location">
    <subcellularLocation>
        <location evidence="1">Cell inner membrane</location>
    </subcellularLocation>
</comment>
<evidence type="ECO:0000259" key="8">
    <source>
        <dbReference type="Pfam" id="PF02470"/>
    </source>
</evidence>
<sequence>MTTDPQPAALKTEPAPNPIWTRLSVVWLVPLLALAITLGIAWKTYADRGMLIEIDFADATGIVPGETPLKFREVDVGKVESVGFSPDLTSVRVGVRVNKDVAQYIDDEARFWVVRPEVTTQGISRLDTVLSGAFIEGWWDATPKGHKTLFTGLDRPPVAPDPTKGTVVELRADDAGGIAEGAPVLFRGVTVGRIQNLRLNEGDSGVTVDAYIEAPHDKRLSTTTRFWDTSGISVSLGASGVSLDMRSLATLVQGGVEFDTLSTGGGLVENGHAFRLYPSAEEAKASIFGAELVDPPRYALLFDDAISGLSRGSKVQFRGVEAGEVTDVSVKVQTDSTGTRYAQQQVVIALSPERLGLARDTDTQIVTEFLETEVEAGLRARIAGTGLLGTTLVIELVDIPDLPVAKMGLDAKPFPTIPTAPAAQNDLAASAKDVFGRINKLPIEELMASAIRTLDSVSAIAESQDTRAVPGNLSGLLSEMQTLVGELNKQDAANKTITAIDGVSSAATSFLTEIDGLHETLDSADKAAQAVAAMPLEDIGKNVDGLIADIRGMLGTKDAERLPKALSDTLEQTAGLLEELRAGGAAEKLNGTLVATQDAASAISDASGKLPELTAKLDALVTQAQGLVAAYGDRSTFNSEMVSTLSELRRATAAFGSLARMIERNPRAFILGR</sequence>
<organism evidence="9 10">
    <name type="scientific">Paenirhodobacter hankyongi</name>
    <dbReference type="NCBI Taxonomy" id="2294033"/>
    <lineage>
        <taxon>Bacteria</taxon>
        <taxon>Pseudomonadati</taxon>
        <taxon>Pseudomonadota</taxon>
        <taxon>Alphaproteobacteria</taxon>
        <taxon>Rhodobacterales</taxon>
        <taxon>Rhodobacter group</taxon>
        <taxon>Paenirhodobacter</taxon>
    </lineage>
</organism>